<keyword evidence="2" id="KW-1015">Disulfide bond</keyword>
<protein>
    <submittedName>
        <fullName evidence="4">Chitinase</fullName>
    </submittedName>
</protein>
<evidence type="ECO:0000313" key="4">
    <source>
        <dbReference type="EMBL" id="NHZ44304.1"/>
    </source>
</evidence>
<dbReference type="Gene3D" id="1.10.530.10">
    <property type="match status" value="1"/>
</dbReference>
<evidence type="ECO:0000256" key="2">
    <source>
        <dbReference type="ARBA" id="ARBA00023157"/>
    </source>
</evidence>
<keyword evidence="1" id="KW-0611">Plant defense</keyword>
<organism evidence="4 5">
    <name type="scientific">Massilia aquatica</name>
    <dbReference type="NCBI Taxonomy" id="2609000"/>
    <lineage>
        <taxon>Bacteria</taxon>
        <taxon>Pseudomonadati</taxon>
        <taxon>Pseudomonadota</taxon>
        <taxon>Betaproteobacteria</taxon>
        <taxon>Burkholderiales</taxon>
        <taxon>Oxalobacteraceae</taxon>
        <taxon>Telluria group</taxon>
        <taxon>Massilia</taxon>
    </lineage>
</organism>
<evidence type="ECO:0000259" key="3">
    <source>
        <dbReference type="Pfam" id="PF00182"/>
    </source>
</evidence>
<dbReference type="InterPro" id="IPR000726">
    <property type="entry name" value="Glyco_hydro_19_cat"/>
</dbReference>
<evidence type="ECO:0000313" key="5">
    <source>
        <dbReference type="Proteomes" id="UP000819052"/>
    </source>
</evidence>
<dbReference type="PANTHER" id="PTHR22595:SF79">
    <property type="entry name" value="CHITINASE 12"/>
    <property type="match status" value="1"/>
</dbReference>
<dbReference type="Proteomes" id="UP000819052">
    <property type="component" value="Unassembled WGS sequence"/>
</dbReference>
<evidence type="ECO:0000256" key="1">
    <source>
        <dbReference type="ARBA" id="ARBA00022821"/>
    </source>
</evidence>
<name>A0ABX0MD56_9BURK</name>
<reference evidence="4 5" key="1">
    <citation type="submission" date="2019-09" db="EMBL/GenBank/DDBJ databases">
        <title>Taxonomy of Antarctic Massilia spp.: description of Massilia rubra sp. nov., Massilia aquatica sp. nov., Massilia mucilaginosa sp. nov., Massilia frigida sp. nov. isolated from streams, lakes and regoliths.</title>
        <authorList>
            <person name="Holochova P."/>
            <person name="Sedlacek I."/>
            <person name="Kralova S."/>
            <person name="Maslanova I."/>
            <person name="Busse H.-J."/>
            <person name="Stankova E."/>
            <person name="Vrbovska V."/>
            <person name="Kovarovic V."/>
            <person name="Bartak M."/>
            <person name="Svec P."/>
            <person name="Pantucek R."/>
        </authorList>
    </citation>
    <scope>NUCLEOTIDE SEQUENCE [LARGE SCALE GENOMIC DNA]</scope>
    <source>
        <strain evidence="4 5">CCM 8693</strain>
    </source>
</reference>
<feature type="domain" description="Glycoside hydrolase family 19 catalytic" evidence="3">
    <location>
        <begin position="78"/>
        <end position="275"/>
    </location>
</feature>
<dbReference type="Gene3D" id="3.30.20.10">
    <property type="entry name" value="Endochitinase, domain 2"/>
    <property type="match status" value="1"/>
</dbReference>
<dbReference type="Pfam" id="PF00182">
    <property type="entry name" value="Glyco_hydro_19"/>
    <property type="match status" value="1"/>
</dbReference>
<accession>A0ABX0MD56</accession>
<proteinExistence type="predicted"/>
<sequence length="275" mass="29944">MNYSLGSVVKYPANGNFYKVVNSGTNGSDGTDPTISTWYWQPTTCGGTTPTPTPTPDPAGSFAGLSKAQFEAWFPSRSSFYQYADFVAAAGFYPSFAKSGNATLDRQEVAAFFANLQHESDNLKAVREYNTANWPLYCDVNWVRVACKSTNVADQYFGRGPIQISWTSNYRSLGNAMGLGEQLVNNPELLATNATIAWRSALWYWMTQPGRAGRSAHDSMVGGYGFGQTINAINGNRECAGGTEYQGPAQMQTRVNYYTTFTQNLGVATGPSLTC</sequence>
<dbReference type="EMBL" id="VVIW01000029">
    <property type="protein sequence ID" value="NHZ44304.1"/>
    <property type="molecule type" value="Genomic_DNA"/>
</dbReference>
<gene>
    <name evidence="4" type="ORF">F1609_29670</name>
</gene>
<dbReference type="InterPro" id="IPR023346">
    <property type="entry name" value="Lysozyme-like_dom_sf"/>
</dbReference>
<keyword evidence="5" id="KW-1185">Reference proteome</keyword>
<comment type="caution">
    <text evidence="4">The sequence shown here is derived from an EMBL/GenBank/DDBJ whole genome shotgun (WGS) entry which is preliminary data.</text>
</comment>
<dbReference type="CDD" id="cd00325">
    <property type="entry name" value="chitinase_GH19"/>
    <property type="match status" value="1"/>
</dbReference>
<dbReference type="RefSeq" id="WP_167080831.1">
    <property type="nucleotide sequence ID" value="NZ_VVIW01000029.1"/>
</dbReference>
<dbReference type="SUPFAM" id="SSF53955">
    <property type="entry name" value="Lysozyme-like"/>
    <property type="match status" value="1"/>
</dbReference>
<dbReference type="PANTHER" id="PTHR22595">
    <property type="entry name" value="CHITINASE-RELATED"/>
    <property type="match status" value="1"/>
</dbReference>